<sequence>MQVAAWILPVATVDRVVNAFPQEQVTSVTTYSGWIPSFMTSLSPGRRVGRSREPEPHQALAGTQWVRDLRTSSPY</sequence>
<dbReference type="Proteomes" id="UP001501584">
    <property type="component" value="Unassembled WGS sequence"/>
</dbReference>
<organism evidence="1 2">
    <name type="scientific">Glycomyces rutgersensis</name>
    <dbReference type="NCBI Taxonomy" id="58115"/>
    <lineage>
        <taxon>Bacteria</taxon>
        <taxon>Bacillati</taxon>
        <taxon>Actinomycetota</taxon>
        <taxon>Actinomycetes</taxon>
        <taxon>Glycomycetales</taxon>
        <taxon>Glycomycetaceae</taxon>
        <taxon>Glycomyces</taxon>
    </lineage>
</organism>
<accession>A0ABN3F637</accession>
<protein>
    <submittedName>
        <fullName evidence="1">Uncharacterized protein</fullName>
    </submittedName>
</protein>
<reference evidence="1 2" key="1">
    <citation type="journal article" date="2019" name="Int. J. Syst. Evol. Microbiol.">
        <title>The Global Catalogue of Microorganisms (GCM) 10K type strain sequencing project: providing services to taxonomists for standard genome sequencing and annotation.</title>
        <authorList>
            <consortium name="The Broad Institute Genomics Platform"/>
            <consortium name="The Broad Institute Genome Sequencing Center for Infectious Disease"/>
            <person name="Wu L."/>
            <person name="Ma J."/>
        </authorList>
    </citation>
    <scope>NUCLEOTIDE SEQUENCE [LARGE SCALE GENOMIC DNA]</scope>
    <source>
        <strain evidence="1 2">JCM 6238</strain>
    </source>
</reference>
<evidence type="ECO:0000313" key="2">
    <source>
        <dbReference type="Proteomes" id="UP001501584"/>
    </source>
</evidence>
<dbReference type="EMBL" id="BAAASX010000001">
    <property type="protein sequence ID" value="GAA2317350.1"/>
    <property type="molecule type" value="Genomic_DNA"/>
</dbReference>
<keyword evidence="2" id="KW-1185">Reference proteome</keyword>
<evidence type="ECO:0000313" key="1">
    <source>
        <dbReference type="EMBL" id="GAA2317350.1"/>
    </source>
</evidence>
<name>A0ABN3F637_9ACTN</name>
<comment type="caution">
    <text evidence="1">The sequence shown here is derived from an EMBL/GenBank/DDBJ whole genome shotgun (WGS) entry which is preliminary data.</text>
</comment>
<gene>
    <name evidence="1" type="ORF">GCM10010403_02760</name>
</gene>
<proteinExistence type="predicted"/>